<dbReference type="Proteomes" id="UP001500392">
    <property type="component" value="Unassembled WGS sequence"/>
</dbReference>
<dbReference type="InterPro" id="IPR011032">
    <property type="entry name" value="GroES-like_sf"/>
</dbReference>
<dbReference type="SUPFAM" id="SSF50129">
    <property type="entry name" value="GroES-like"/>
    <property type="match status" value="1"/>
</dbReference>
<gene>
    <name evidence="3" type="ORF">GCM10022414_17970</name>
</gene>
<dbReference type="InterPro" id="IPR020843">
    <property type="entry name" value="ER"/>
</dbReference>
<dbReference type="EMBL" id="BAABDM010000002">
    <property type="protein sequence ID" value="GAA4094382.1"/>
    <property type="molecule type" value="Genomic_DNA"/>
</dbReference>
<dbReference type="InterPro" id="IPR041694">
    <property type="entry name" value="ADH_N_2"/>
</dbReference>
<dbReference type="PANTHER" id="PTHR43205">
    <property type="entry name" value="PROSTAGLANDIN REDUCTASE"/>
    <property type="match status" value="1"/>
</dbReference>
<feature type="domain" description="Enoyl reductase (ER)" evidence="2">
    <location>
        <begin position="15"/>
        <end position="335"/>
    </location>
</feature>
<dbReference type="RefSeq" id="WP_344934867.1">
    <property type="nucleotide sequence ID" value="NZ_BAABDM010000002.1"/>
</dbReference>
<dbReference type="InterPro" id="IPR002364">
    <property type="entry name" value="Quin_OxRdtase/zeta-crystal_CS"/>
</dbReference>
<protein>
    <submittedName>
        <fullName evidence="3">NADP-dependent oxidoreductase</fullName>
    </submittedName>
</protein>
<evidence type="ECO:0000256" key="1">
    <source>
        <dbReference type="ARBA" id="ARBA00023002"/>
    </source>
</evidence>
<dbReference type="Pfam" id="PF00107">
    <property type="entry name" value="ADH_zinc_N"/>
    <property type="match status" value="1"/>
</dbReference>
<dbReference type="PROSITE" id="PS01162">
    <property type="entry name" value="QOR_ZETA_CRYSTAL"/>
    <property type="match status" value="1"/>
</dbReference>
<keyword evidence="1" id="KW-0560">Oxidoreductase</keyword>
<dbReference type="SMART" id="SM00829">
    <property type="entry name" value="PKS_ER"/>
    <property type="match status" value="1"/>
</dbReference>
<evidence type="ECO:0000313" key="4">
    <source>
        <dbReference type="Proteomes" id="UP001500392"/>
    </source>
</evidence>
<dbReference type="InterPro" id="IPR013149">
    <property type="entry name" value="ADH-like_C"/>
</dbReference>
<dbReference type="PANTHER" id="PTHR43205:SF7">
    <property type="entry name" value="PROSTAGLANDIN REDUCTASE 1"/>
    <property type="match status" value="1"/>
</dbReference>
<sequence>MEKNQKVVLSSRPEGELKAVNFQLLDCDIPSLSDGQFLIKNHYLSLDAGFRQWMNEGASDNYLAAMPLNEAVQSIVLGEVVESRHADYAVGAFVVGRTAWERYSVADGSDLMTCIELGSGVSAEHHLSVLGPSGMTAYFGLTDIGRAKRGDTVLVSAAAGGVGSLVGQMAKILGCRTIGISSSGEKCQWLKSELRYDDVINYKSEPGLAQSIQELAPNGVDVYFDNVGGEMLDTVLPHLALKARVILCGAISQYDASGKHAGVHNLWELITKRARAEGFMFSDYVDDYEEASAVIGQWIAEGKLNAPVSITDGIATTAAAFCDMLAGKNLGKSIVRLF</sequence>
<accession>A0ABP7WRJ5</accession>
<dbReference type="CDD" id="cd05288">
    <property type="entry name" value="PGDH"/>
    <property type="match status" value="1"/>
</dbReference>
<dbReference type="Gene3D" id="3.40.50.720">
    <property type="entry name" value="NAD(P)-binding Rossmann-like Domain"/>
    <property type="match status" value="1"/>
</dbReference>
<name>A0ABP7WRJ5_9GAMM</name>
<evidence type="ECO:0000313" key="3">
    <source>
        <dbReference type="EMBL" id="GAA4094382.1"/>
    </source>
</evidence>
<keyword evidence="4" id="KW-1185">Reference proteome</keyword>
<proteinExistence type="predicted"/>
<dbReference type="Gene3D" id="3.90.180.10">
    <property type="entry name" value="Medium-chain alcohol dehydrogenases, catalytic domain"/>
    <property type="match status" value="1"/>
</dbReference>
<comment type="caution">
    <text evidence="3">The sequence shown here is derived from an EMBL/GenBank/DDBJ whole genome shotgun (WGS) entry which is preliminary data.</text>
</comment>
<dbReference type="InterPro" id="IPR036291">
    <property type="entry name" value="NAD(P)-bd_dom_sf"/>
</dbReference>
<evidence type="ECO:0000259" key="2">
    <source>
        <dbReference type="SMART" id="SM00829"/>
    </source>
</evidence>
<dbReference type="SUPFAM" id="SSF51735">
    <property type="entry name" value="NAD(P)-binding Rossmann-fold domains"/>
    <property type="match status" value="1"/>
</dbReference>
<organism evidence="3 4">
    <name type="scientific">Zhongshania borealis</name>
    <dbReference type="NCBI Taxonomy" id="889488"/>
    <lineage>
        <taxon>Bacteria</taxon>
        <taxon>Pseudomonadati</taxon>
        <taxon>Pseudomonadota</taxon>
        <taxon>Gammaproteobacteria</taxon>
        <taxon>Cellvibrionales</taxon>
        <taxon>Spongiibacteraceae</taxon>
        <taxon>Zhongshania</taxon>
    </lineage>
</organism>
<reference evidence="4" key="1">
    <citation type="journal article" date="2019" name="Int. J. Syst. Evol. Microbiol.">
        <title>The Global Catalogue of Microorganisms (GCM) 10K type strain sequencing project: providing services to taxonomists for standard genome sequencing and annotation.</title>
        <authorList>
            <consortium name="The Broad Institute Genomics Platform"/>
            <consortium name="The Broad Institute Genome Sequencing Center for Infectious Disease"/>
            <person name="Wu L."/>
            <person name="Ma J."/>
        </authorList>
    </citation>
    <scope>NUCLEOTIDE SEQUENCE [LARGE SCALE GENOMIC DNA]</scope>
    <source>
        <strain evidence="4">JCM 17304</strain>
    </source>
</reference>
<dbReference type="Pfam" id="PF16884">
    <property type="entry name" value="ADH_N_2"/>
    <property type="match status" value="1"/>
</dbReference>
<dbReference type="InterPro" id="IPR045010">
    <property type="entry name" value="MDR_fam"/>
</dbReference>